<name>A0AA40C1P4_9PEZI</name>
<feature type="region of interest" description="Disordered" evidence="1">
    <location>
        <begin position="1"/>
        <end position="38"/>
    </location>
</feature>
<evidence type="ECO:0000256" key="1">
    <source>
        <dbReference type="SAM" id="MobiDB-lite"/>
    </source>
</evidence>
<feature type="compositionally biased region" description="Acidic residues" evidence="1">
    <location>
        <begin position="344"/>
        <end position="355"/>
    </location>
</feature>
<keyword evidence="3" id="KW-1185">Reference proteome</keyword>
<evidence type="ECO:0000313" key="2">
    <source>
        <dbReference type="EMBL" id="KAK0622116.1"/>
    </source>
</evidence>
<gene>
    <name evidence="2" type="ORF">DIS24_g11379</name>
</gene>
<comment type="caution">
    <text evidence="2">The sequence shown here is derived from an EMBL/GenBank/DDBJ whole genome shotgun (WGS) entry which is preliminary data.</text>
</comment>
<reference evidence="2" key="1">
    <citation type="submission" date="2023-06" db="EMBL/GenBank/DDBJ databases">
        <title>Multi-omics analyses reveal the molecular pathogenesis toolkit of Lasiodiplodia hormozganensis, a cross-kingdom pathogen.</title>
        <authorList>
            <person name="Felix C."/>
            <person name="Meneses R."/>
            <person name="Goncalves M.F.M."/>
            <person name="Tilleman L."/>
            <person name="Duarte A.S."/>
            <person name="Jorrin-Novo J.V."/>
            <person name="Van De Peer Y."/>
            <person name="Deforce D."/>
            <person name="Van Nieuwerburgh F."/>
            <person name="Esteves A.C."/>
            <person name="Alves A."/>
        </authorList>
    </citation>
    <scope>NUCLEOTIDE SEQUENCE</scope>
    <source>
        <strain evidence="2">CBS 339.90</strain>
    </source>
</reference>
<proteinExistence type="predicted"/>
<organism evidence="2 3">
    <name type="scientific">Lasiodiplodia hormozganensis</name>
    <dbReference type="NCBI Taxonomy" id="869390"/>
    <lineage>
        <taxon>Eukaryota</taxon>
        <taxon>Fungi</taxon>
        <taxon>Dikarya</taxon>
        <taxon>Ascomycota</taxon>
        <taxon>Pezizomycotina</taxon>
        <taxon>Dothideomycetes</taxon>
        <taxon>Dothideomycetes incertae sedis</taxon>
        <taxon>Botryosphaeriales</taxon>
        <taxon>Botryosphaeriaceae</taxon>
        <taxon>Lasiodiplodia</taxon>
    </lineage>
</organism>
<feature type="compositionally biased region" description="Basic residues" evidence="1">
    <location>
        <begin position="1"/>
        <end position="11"/>
    </location>
</feature>
<feature type="region of interest" description="Disordered" evidence="1">
    <location>
        <begin position="315"/>
        <end position="355"/>
    </location>
</feature>
<dbReference type="AlphaFoldDB" id="A0AA40C1P4"/>
<accession>A0AA40C1P4</accession>
<sequence length="582" mass="66125">MPPSRKRKKSSARGQQVEEAANSGQITPPRPAKRTNDTSAQNLATAEAHRQRNIAHRYRKALNVWEHECEVQSMGDWGAQKRLQAALRFWQAAGCELCTAHGDYAAADDHAMKECTMWDDSPVARDLLKILQTVTYVKAAPKENVIDSYDWDEKSCKACGLPSSMCAAIPSRQPQDPTYANCHHIDVARRAVSALLAFEHGLLKESMWFDPWYTPSGPSWVNSGDSNDMQRWMSSQVETDRGYYPGFLKALDDLYGSYRHLLADQEYRAKLRPQKTRGLGAAALPPRCKGGSIEFAADRLNARISAKKKRKHTIYDQLDDMKGPGDDGQDDKEDEHDDGKETEQGDSDFEDSEYDYPQEMASKARELKSAGYILASELGFLHVLKPMHRRLTEIQHRLLRIRDVCMVCKAAGNPSGHSIHACVDETGRNAHEELLHAEKAIYCDRNLGCFRCGLPILICTRWEVLDHNKTERLDDFQTYQLLRLPGHCPFEGVVLEFIFGIKYGFEKIWDRWLNRLQAKGVRISLDGKDYMPNIIQYLGERKNDSGLGRDFSEGHGYSNLVWEFEWLSMEFEKESGSPSHST</sequence>
<dbReference type="Proteomes" id="UP001175001">
    <property type="component" value="Unassembled WGS sequence"/>
</dbReference>
<evidence type="ECO:0000313" key="3">
    <source>
        <dbReference type="Proteomes" id="UP001175001"/>
    </source>
</evidence>
<protein>
    <submittedName>
        <fullName evidence="2">Uncharacterized protein</fullName>
    </submittedName>
</protein>
<feature type="compositionally biased region" description="Acidic residues" evidence="1">
    <location>
        <begin position="327"/>
        <end position="336"/>
    </location>
</feature>
<dbReference type="EMBL" id="JAUJDW010000161">
    <property type="protein sequence ID" value="KAK0622116.1"/>
    <property type="molecule type" value="Genomic_DNA"/>
</dbReference>